<accession>A0AAP5JS97</accession>
<dbReference type="InterPro" id="IPR014284">
    <property type="entry name" value="RNA_pol_sigma-70_dom"/>
</dbReference>
<dbReference type="Pfam" id="PF08281">
    <property type="entry name" value="Sigma70_r4_2"/>
    <property type="match status" value="1"/>
</dbReference>
<protein>
    <submittedName>
        <fullName evidence="6">Sigma-70 region 4 domain-containing protein</fullName>
    </submittedName>
</protein>
<evidence type="ECO:0000256" key="3">
    <source>
        <dbReference type="ARBA" id="ARBA00023125"/>
    </source>
</evidence>
<evidence type="ECO:0000256" key="2">
    <source>
        <dbReference type="ARBA" id="ARBA00023082"/>
    </source>
</evidence>
<keyword evidence="1" id="KW-0805">Transcription regulation</keyword>
<feature type="domain" description="RNA polymerase sigma factor 70 region 4 type 2" evidence="5">
    <location>
        <begin position="9"/>
        <end position="60"/>
    </location>
</feature>
<dbReference type="GO" id="GO:0003677">
    <property type="term" value="F:DNA binding"/>
    <property type="evidence" value="ECO:0007669"/>
    <property type="project" value="UniProtKB-KW"/>
</dbReference>
<dbReference type="RefSeq" id="WP_024093097.1">
    <property type="nucleotide sequence ID" value="NZ_CBCRXL010000046.1"/>
</dbReference>
<evidence type="ECO:0000256" key="4">
    <source>
        <dbReference type="ARBA" id="ARBA00023163"/>
    </source>
</evidence>
<dbReference type="SUPFAM" id="SSF88659">
    <property type="entry name" value="Sigma3 and sigma4 domains of RNA polymerase sigma factors"/>
    <property type="match status" value="1"/>
</dbReference>
<dbReference type="AlphaFoldDB" id="A0AAP5JS97"/>
<reference evidence="6" key="2">
    <citation type="submission" date="2023-03" db="EMBL/GenBank/DDBJ databases">
        <authorList>
            <person name="Obshta O."/>
            <person name="Zabrodski M.W."/>
            <person name="Soomro T."/>
            <person name="Wilson G."/>
            <person name="Masood F."/>
            <person name="Thebeau J."/>
            <person name="Bezerra Da Silva M.C."/>
            <person name="Raza F."/>
            <person name="Biganski S."/>
            <person name="Jose M."/>
            <person name="Camilli M."/>
            <person name="Kozii I.V."/>
            <person name="Kozii R.V."/>
            <person name="Simko E."/>
            <person name="Wood S.C."/>
        </authorList>
    </citation>
    <scope>NUCLEOTIDE SEQUENCE</scope>
    <source>
        <strain evidence="6">PL001</strain>
    </source>
</reference>
<evidence type="ECO:0000259" key="5">
    <source>
        <dbReference type="Pfam" id="PF08281"/>
    </source>
</evidence>
<proteinExistence type="predicted"/>
<dbReference type="CDD" id="cd06171">
    <property type="entry name" value="Sigma70_r4"/>
    <property type="match status" value="1"/>
</dbReference>
<dbReference type="EMBL" id="JARQGV010000004">
    <property type="protein sequence ID" value="MDT2251109.1"/>
    <property type="molecule type" value="Genomic_DNA"/>
</dbReference>
<comment type="caution">
    <text evidence="6">The sequence shown here is derived from an EMBL/GenBank/DDBJ whole genome shotgun (WGS) entry which is preliminary data.</text>
</comment>
<keyword evidence="3" id="KW-0238">DNA-binding</keyword>
<dbReference type="NCBIfam" id="TIGR02937">
    <property type="entry name" value="sigma70-ECF"/>
    <property type="match status" value="1"/>
</dbReference>
<organism evidence="6 7">
    <name type="scientific">Paenibacillus larvae</name>
    <dbReference type="NCBI Taxonomy" id="1464"/>
    <lineage>
        <taxon>Bacteria</taxon>
        <taxon>Bacillati</taxon>
        <taxon>Bacillota</taxon>
        <taxon>Bacilli</taxon>
        <taxon>Bacillales</taxon>
        <taxon>Paenibacillaceae</taxon>
        <taxon>Paenibacillus</taxon>
    </lineage>
</organism>
<evidence type="ECO:0000256" key="1">
    <source>
        <dbReference type="ARBA" id="ARBA00023015"/>
    </source>
</evidence>
<dbReference type="Gene3D" id="1.10.10.10">
    <property type="entry name" value="Winged helix-like DNA-binding domain superfamily/Winged helix DNA-binding domain"/>
    <property type="match status" value="1"/>
</dbReference>
<evidence type="ECO:0000313" key="7">
    <source>
        <dbReference type="Proteomes" id="UP001259239"/>
    </source>
</evidence>
<dbReference type="InterPro" id="IPR013249">
    <property type="entry name" value="RNA_pol_sigma70_r4_t2"/>
</dbReference>
<evidence type="ECO:0000313" key="6">
    <source>
        <dbReference type="EMBL" id="MDT2251109.1"/>
    </source>
</evidence>
<keyword evidence="4" id="KW-0804">Transcription</keyword>
<reference evidence="6" key="1">
    <citation type="journal article" date="2023" name="J. Vet. Diagn. Invest.">
        <title>Oxytetracycline-resistant Paenibacillus larvae identified in commercial beekeeping operations in Saskatchewan using pooled honey sampling.</title>
        <authorList>
            <person name="Obshta O."/>
            <person name="Zabrodski M.W."/>
            <person name="Soomro T."/>
            <person name="Wilson G."/>
            <person name="Masood F."/>
            <person name="Thebeau J."/>
            <person name="Silva M.C.B."/>
            <person name="Biganski S."/>
            <person name="Kozii I.V."/>
            <person name="Koziy R.V."/>
            <person name="Raza M.F."/>
            <person name="Jose M.S."/>
            <person name="Simko E."/>
            <person name="Wood S.C."/>
        </authorList>
    </citation>
    <scope>NUCLEOTIDE SEQUENCE</scope>
    <source>
        <strain evidence="6">PL001</strain>
    </source>
</reference>
<dbReference type="GO" id="GO:0016987">
    <property type="term" value="F:sigma factor activity"/>
    <property type="evidence" value="ECO:0007669"/>
    <property type="project" value="UniProtKB-KW"/>
</dbReference>
<keyword evidence="2" id="KW-0731">Sigma factor</keyword>
<dbReference type="Proteomes" id="UP001259239">
    <property type="component" value="Unassembled WGS sequence"/>
</dbReference>
<gene>
    <name evidence="6" type="ORF">P7H09_06995</name>
</gene>
<dbReference type="InterPro" id="IPR036388">
    <property type="entry name" value="WH-like_DNA-bd_sf"/>
</dbReference>
<dbReference type="InterPro" id="IPR013324">
    <property type="entry name" value="RNA_pol_sigma_r3/r4-like"/>
</dbReference>
<dbReference type="GO" id="GO:0006352">
    <property type="term" value="P:DNA-templated transcription initiation"/>
    <property type="evidence" value="ECO:0007669"/>
    <property type="project" value="InterPro"/>
</dbReference>
<name>A0AAP5JS97_9BACL</name>
<sequence>MEEQIRNDILHQAINQLKPKYRQIIIEFYFQEKPYKEIAQRLGLSQQALAQTLFRARKKLLHYFSKKWGRQTP</sequence>
<dbReference type="PANTHER" id="PTHR30385">
    <property type="entry name" value="SIGMA FACTOR F FLAGELLAR"/>
    <property type="match status" value="1"/>
</dbReference>